<evidence type="ECO:0000256" key="3">
    <source>
        <dbReference type="SAM" id="SignalP"/>
    </source>
</evidence>
<keyword evidence="2" id="KW-1133">Transmembrane helix</keyword>
<comment type="caution">
    <text evidence="4">The sequence shown here is derived from an EMBL/GenBank/DDBJ whole genome shotgun (WGS) entry which is preliminary data.</text>
</comment>
<proteinExistence type="predicted"/>
<evidence type="ECO:0000313" key="5">
    <source>
        <dbReference type="Proteomes" id="UP001301958"/>
    </source>
</evidence>
<feature type="region of interest" description="Disordered" evidence="1">
    <location>
        <begin position="89"/>
        <end position="108"/>
    </location>
</feature>
<reference evidence="4" key="1">
    <citation type="journal article" date="2023" name="Mol. Phylogenet. Evol.">
        <title>Genome-scale phylogeny and comparative genomics of the fungal order Sordariales.</title>
        <authorList>
            <person name="Hensen N."/>
            <person name="Bonometti L."/>
            <person name="Westerberg I."/>
            <person name="Brannstrom I.O."/>
            <person name="Guillou S."/>
            <person name="Cros-Aarteil S."/>
            <person name="Calhoun S."/>
            <person name="Haridas S."/>
            <person name="Kuo A."/>
            <person name="Mondo S."/>
            <person name="Pangilinan J."/>
            <person name="Riley R."/>
            <person name="LaButti K."/>
            <person name="Andreopoulos B."/>
            <person name="Lipzen A."/>
            <person name="Chen C."/>
            <person name="Yan M."/>
            <person name="Daum C."/>
            <person name="Ng V."/>
            <person name="Clum A."/>
            <person name="Steindorff A."/>
            <person name="Ohm R.A."/>
            <person name="Martin F."/>
            <person name="Silar P."/>
            <person name="Natvig D.O."/>
            <person name="Lalanne C."/>
            <person name="Gautier V."/>
            <person name="Ament-Velasquez S.L."/>
            <person name="Kruys A."/>
            <person name="Hutchinson M.I."/>
            <person name="Powell A.J."/>
            <person name="Barry K."/>
            <person name="Miller A.N."/>
            <person name="Grigoriev I.V."/>
            <person name="Debuchy R."/>
            <person name="Gladieux P."/>
            <person name="Hiltunen Thoren M."/>
            <person name="Johannesson H."/>
        </authorList>
    </citation>
    <scope>NUCLEOTIDE SEQUENCE</scope>
    <source>
        <strain evidence="4">CBS 990.96</strain>
    </source>
</reference>
<evidence type="ECO:0000256" key="1">
    <source>
        <dbReference type="SAM" id="MobiDB-lite"/>
    </source>
</evidence>
<keyword evidence="2" id="KW-0812">Transmembrane</keyword>
<name>A0AAN7BKI9_9PEZI</name>
<organism evidence="4 5">
    <name type="scientific">Podospora fimiseda</name>
    <dbReference type="NCBI Taxonomy" id="252190"/>
    <lineage>
        <taxon>Eukaryota</taxon>
        <taxon>Fungi</taxon>
        <taxon>Dikarya</taxon>
        <taxon>Ascomycota</taxon>
        <taxon>Pezizomycotina</taxon>
        <taxon>Sordariomycetes</taxon>
        <taxon>Sordariomycetidae</taxon>
        <taxon>Sordariales</taxon>
        <taxon>Podosporaceae</taxon>
        <taxon>Podospora</taxon>
    </lineage>
</organism>
<feature type="chain" id="PRO_5042959827" evidence="3">
    <location>
        <begin position="20"/>
        <end position="294"/>
    </location>
</feature>
<feature type="signal peptide" evidence="3">
    <location>
        <begin position="1"/>
        <end position="19"/>
    </location>
</feature>
<keyword evidence="5" id="KW-1185">Reference proteome</keyword>
<keyword evidence="2" id="KW-0472">Membrane</keyword>
<dbReference type="AlphaFoldDB" id="A0AAN7BKI9"/>
<accession>A0AAN7BKI9</accession>
<evidence type="ECO:0000256" key="2">
    <source>
        <dbReference type="SAM" id="Phobius"/>
    </source>
</evidence>
<reference evidence="4" key="2">
    <citation type="submission" date="2023-05" db="EMBL/GenBank/DDBJ databases">
        <authorList>
            <consortium name="Lawrence Berkeley National Laboratory"/>
            <person name="Steindorff A."/>
            <person name="Hensen N."/>
            <person name="Bonometti L."/>
            <person name="Westerberg I."/>
            <person name="Brannstrom I.O."/>
            <person name="Guillou S."/>
            <person name="Cros-Aarteil S."/>
            <person name="Calhoun S."/>
            <person name="Haridas S."/>
            <person name="Kuo A."/>
            <person name="Mondo S."/>
            <person name="Pangilinan J."/>
            <person name="Riley R."/>
            <person name="Labutti K."/>
            <person name="Andreopoulos B."/>
            <person name="Lipzen A."/>
            <person name="Chen C."/>
            <person name="Yanf M."/>
            <person name="Daum C."/>
            <person name="Ng V."/>
            <person name="Clum A."/>
            <person name="Ohm R."/>
            <person name="Martin F."/>
            <person name="Silar P."/>
            <person name="Natvig D."/>
            <person name="Lalanne C."/>
            <person name="Gautier V."/>
            <person name="Ament-Velasquez S.L."/>
            <person name="Kruys A."/>
            <person name="Hutchinson M.I."/>
            <person name="Powell A.J."/>
            <person name="Barry K."/>
            <person name="Miller A.N."/>
            <person name="Grigoriev I.V."/>
            <person name="Debuchy R."/>
            <person name="Gladieux P."/>
            <person name="Thoren M.H."/>
            <person name="Johannesson H."/>
        </authorList>
    </citation>
    <scope>NUCLEOTIDE SEQUENCE</scope>
    <source>
        <strain evidence="4">CBS 990.96</strain>
    </source>
</reference>
<feature type="transmembrane region" description="Helical" evidence="2">
    <location>
        <begin position="273"/>
        <end position="293"/>
    </location>
</feature>
<protein>
    <submittedName>
        <fullName evidence="4">Uncharacterized protein</fullName>
    </submittedName>
</protein>
<dbReference type="Proteomes" id="UP001301958">
    <property type="component" value="Unassembled WGS sequence"/>
</dbReference>
<gene>
    <name evidence="4" type="ORF">QBC38DRAFT_531143</name>
</gene>
<evidence type="ECO:0000313" key="4">
    <source>
        <dbReference type="EMBL" id="KAK4225261.1"/>
    </source>
</evidence>
<dbReference type="EMBL" id="MU865371">
    <property type="protein sequence ID" value="KAK4225261.1"/>
    <property type="molecule type" value="Genomic_DNA"/>
</dbReference>
<keyword evidence="3" id="KW-0732">Signal</keyword>
<sequence>MFRIVTMLILLETWRLFSPKVRWSTRAYEAPHVSHQGPSSCRIWFDVKRDQVNSRLLRAQPNQNLETIPIYKSAFDTVIRPHPLTTAIANSPDNIDTRERPPGDRLGPILTNKVEIRDIPQPTQHVMNLAPHAQPGPVQNIWTEIGIELDDTTQPTNMILIPRNGDENMNPWKGEQWKVANTANKQLFARDLTTPTTQTVISTSTATITDSSTTRTMEVIASEITDAAGSFYTHFTSVDLPAATSVVAGAINNTADDGKNWLDGETNGLSNKVLLAIVVVVPVVVIFLVVWLAL</sequence>